<evidence type="ECO:0000256" key="3">
    <source>
        <dbReference type="ARBA" id="ARBA00022519"/>
    </source>
</evidence>
<evidence type="ECO:0000256" key="8">
    <source>
        <dbReference type="SAM" id="Phobius"/>
    </source>
</evidence>
<evidence type="ECO:0000256" key="4">
    <source>
        <dbReference type="ARBA" id="ARBA00022679"/>
    </source>
</evidence>
<evidence type="ECO:0000259" key="10">
    <source>
        <dbReference type="Pfam" id="PF08019"/>
    </source>
</evidence>
<proteinExistence type="predicted"/>
<evidence type="ECO:0000313" key="12">
    <source>
        <dbReference type="Proteomes" id="UP001156669"/>
    </source>
</evidence>
<accession>A0ABQ5Y3Z8</accession>
<evidence type="ECO:0000256" key="2">
    <source>
        <dbReference type="ARBA" id="ARBA00022475"/>
    </source>
</evidence>
<feature type="domain" description="Sulfatase N-terminal" evidence="9">
    <location>
        <begin position="242"/>
        <end position="532"/>
    </location>
</feature>
<dbReference type="CDD" id="cd16017">
    <property type="entry name" value="LptA"/>
    <property type="match status" value="1"/>
</dbReference>
<evidence type="ECO:0000259" key="9">
    <source>
        <dbReference type="Pfam" id="PF00884"/>
    </source>
</evidence>
<keyword evidence="6 8" id="KW-1133">Transmembrane helix</keyword>
<keyword evidence="4 11" id="KW-0808">Transferase</keyword>
<dbReference type="PANTHER" id="PTHR30443:SF0">
    <property type="entry name" value="PHOSPHOETHANOLAMINE TRANSFERASE EPTA"/>
    <property type="match status" value="1"/>
</dbReference>
<evidence type="ECO:0000256" key="7">
    <source>
        <dbReference type="ARBA" id="ARBA00023136"/>
    </source>
</evidence>
<dbReference type="NCBIfam" id="NF028537">
    <property type="entry name" value="P_eth_NH2_trans"/>
    <property type="match status" value="1"/>
</dbReference>
<keyword evidence="7 8" id="KW-0472">Membrane</keyword>
<dbReference type="InterPro" id="IPR017850">
    <property type="entry name" value="Alkaline_phosphatase_core_sf"/>
</dbReference>
<sequence>MKTVDSTAKGISYVTFTLLLALYFALVVNIPIYKELVHIFSDLDQVKIGFIITIPIFFFAALNFLFNLFSWPWISKPFFIFLLITSGMVSYASYNYGTLFDTDMITNIVETDTSEASSYLSAYSVIWTIVMGVIPALLVFKLKFKPLKGQWLRFTLTKMVSMLASLAVIAVIAGLYYQDYASVGRNNSYLKKIIIPTQYVYAMSSYVKENYLSTPEPYREIGADAKQSEVALKQAQEKPTLLLFVLGETARTQNYQINGYERETNPYTSKLDVISFQDVSSCGTATAVSVPCMFSQLPRSDFDRSKADNQDNALDIMQRADIDLMWKDNDGGDKGVAHKINKMDVDRNEQNTLCNGDTCYDMALLDNLDDQISSMKGNRVVALHLIGSHGPTYFQRYPKDKAFFQPDCPRADIENCSIEQIRNSYDNTIRYTDFVLDQTITKLKTLEDKYNTAMIYVSDHGESLGENGLFLHGMPYGLAPDFQKRVPMMLWMSPGFKQAKHINTDCLAQEAKQTATHSHDNIFHSLLGIMDVETNAYDGKLDIFKTCRQSI</sequence>
<dbReference type="EMBL" id="BSOE01000054">
    <property type="protein sequence ID" value="GLR05677.1"/>
    <property type="molecule type" value="Genomic_DNA"/>
</dbReference>
<dbReference type="InterPro" id="IPR000917">
    <property type="entry name" value="Sulfatase_N"/>
</dbReference>
<feature type="transmembrane region" description="Helical" evidence="8">
    <location>
        <begin position="45"/>
        <end position="66"/>
    </location>
</feature>
<dbReference type="Pfam" id="PF08019">
    <property type="entry name" value="EptA_B_N"/>
    <property type="match status" value="1"/>
</dbReference>
<dbReference type="SUPFAM" id="SSF53649">
    <property type="entry name" value="Alkaline phosphatase-like"/>
    <property type="match status" value="1"/>
</dbReference>
<keyword evidence="12" id="KW-1185">Reference proteome</keyword>
<dbReference type="Proteomes" id="UP001156669">
    <property type="component" value="Unassembled WGS sequence"/>
</dbReference>
<gene>
    <name evidence="11" type="ORF">GCM10007906_32650</name>
</gene>
<protein>
    <submittedName>
        <fullName evidence="11">Phosphoethanolamine transferase</fullName>
    </submittedName>
</protein>
<dbReference type="GO" id="GO:0016740">
    <property type="term" value="F:transferase activity"/>
    <property type="evidence" value="ECO:0007669"/>
    <property type="project" value="UniProtKB-KW"/>
</dbReference>
<feature type="transmembrane region" description="Helical" evidence="8">
    <location>
        <begin position="160"/>
        <end position="177"/>
    </location>
</feature>
<evidence type="ECO:0000313" key="11">
    <source>
        <dbReference type="EMBL" id="GLR05677.1"/>
    </source>
</evidence>
<comment type="subcellular location">
    <subcellularLocation>
        <location evidence="1">Cell inner membrane</location>
        <topology evidence="1">Multi-pass membrane protein</topology>
    </subcellularLocation>
</comment>
<organism evidence="11 12">
    <name type="scientific">Vibrio hyugaensis</name>
    <dbReference type="NCBI Taxonomy" id="1534743"/>
    <lineage>
        <taxon>Bacteria</taxon>
        <taxon>Pseudomonadati</taxon>
        <taxon>Pseudomonadota</taxon>
        <taxon>Gammaproteobacteria</taxon>
        <taxon>Vibrionales</taxon>
        <taxon>Vibrionaceae</taxon>
        <taxon>Vibrio</taxon>
    </lineage>
</organism>
<comment type="caution">
    <text evidence="11">The sequence shown here is derived from an EMBL/GenBank/DDBJ whole genome shotgun (WGS) entry which is preliminary data.</text>
</comment>
<keyword evidence="5 8" id="KW-0812">Transmembrane</keyword>
<dbReference type="Gene3D" id="3.40.720.10">
    <property type="entry name" value="Alkaline Phosphatase, subunit A"/>
    <property type="match status" value="1"/>
</dbReference>
<dbReference type="InterPro" id="IPR058130">
    <property type="entry name" value="PEA_transf_C"/>
</dbReference>
<evidence type="ECO:0000256" key="6">
    <source>
        <dbReference type="ARBA" id="ARBA00022989"/>
    </source>
</evidence>
<feature type="transmembrane region" description="Helical" evidence="8">
    <location>
        <begin position="116"/>
        <end position="140"/>
    </location>
</feature>
<dbReference type="Pfam" id="PF00884">
    <property type="entry name" value="Sulfatase"/>
    <property type="match status" value="1"/>
</dbReference>
<dbReference type="RefSeq" id="WP_045398483.1">
    <property type="nucleotide sequence ID" value="NZ_BBLD01000014.1"/>
</dbReference>
<name>A0ABQ5Y3Z8_9VIBR</name>
<keyword evidence="2" id="KW-1003">Cell membrane</keyword>
<evidence type="ECO:0000256" key="5">
    <source>
        <dbReference type="ARBA" id="ARBA00022692"/>
    </source>
</evidence>
<reference evidence="12" key="1">
    <citation type="journal article" date="2019" name="Int. J. Syst. Evol. Microbiol.">
        <title>The Global Catalogue of Microorganisms (GCM) 10K type strain sequencing project: providing services to taxonomists for standard genome sequencing and annotation.</title>
        <authorList>
            <consortium name="The Broad Institute Genomics Platform"/>
            <consortium name="The Broad Institute Genome Sequencing Center for Infectious Disease"/>
            <person name="Wu L."/>
            <person name="Ma J."/>
        </authorList>
    </citation>
    <scope>NUCLEOTIDE SEQUENCE [LARGE SCALE GENOMIC DNA]</scope>
    <source>
        <strain evidence="12">NBRC 110633</strain>
    </source>
</reference>
<keyword evidence="3" id="KW-0997">Cell inner membrane</keyword>
<dbReference type="InterPro" id="IPR040423">
    <property type="entry name" value="PEA_transferase"/>
</dbReference>
<feature type="domain" description="Phosphoethanolamine transferase N-terminal" evidence="10">
    <location>
        <begin position="59"/>
        <end position="211"/>
    </location>
</feature>
<feature type="transmembrane region" description="Helical" evidence="8">
    <location>
        <begin position="12"/>
        <end position="33"/>
    </location>
</feature>
<evidence type="ECO:0000256" key="1">
    <source>
        <dbReference type="ARBA" id="ARBA00004429"/>
    </source>
</evidence>
<dbReference type="PANTHER" id="PTHR30443">
    <property type="entry name" value="INNER MEMBRANE PROTEIN"/>
    <property type="match status" value="1"/>
</dbReference>
<feature type="transmembrane region" description="Helical" evidence="8">
    <location>
        <begin position="78"/>
        <end position="96"/>
    </location>
</feature>
<dbReference type="InterPro" id="IPR012549">
    <property type="entry name" value="EptA-like_N"/>
</dbReference>